<evidence type="ECO:0000256" key="1">
    <source>
        <dbReference type="ARBA" id="ARBA00004141"/>
    </source>
</evidence>
<keyword evidence="10" id="KW-1185">Reference proteome</keyword>
<sequence>MILLHIKHGWMSVCKLILFCGIFFMNNTRESSGTTEISRLQNVLFVSETNFANKKCFFPTEVVMISGSRFCFSNNTDKKECCNDKEFNCTFEKGGNCSIKDEEILSKHDIVLMKADQNFSLCTPSKLYKGSNNGSLFDFHMCLNKGVKNTRCSTSYPSCDEKKPNPNTSKPQKLCPELSMGLVTGNETNVEAALNIIKTVSSVLDQMKECKTVAIKKGKIRGIITELPKDPTSVNIGITSRNISIVEDNINSTAGMLLLVQVSKEATEMAVQKNGSFLAFLLIPGVFQDVNSSSFLNNEVVAIEMGAEISNLSQTIDIQFRNVDKKGKVASCRSWDGKGKDPIWTEDGCHLKETNESITCQCSHLTFFAILLSPPPGNISSSHLRSLTHITSVGCGLSMFFLAAAIFMHCLIRRGKASQATQLLMNLFVAMFNLNLSFLINDKIANLGNFGKLPSEIKLYMGKLCIMGWVTPAGVVIPLLALRKYNYLVISADDGTSAKMCWIPDAAVHQGVNIGYYAIVFIFTFTIFILTVWKIFPLKARTGTTMGGSSIKTNVFSILGLFLLLGITWAFAFFSHGPLLVASYYIFTILNSFQGR</sequence>
<dbReference type="Pfam" id="PF01825">
    <property type="entry name" value="GPS"/>
    <property type="match status" value="1"/>
</dbReference>
<comment type="subcellular location">
    <subcellularLocation>
        <location evidence="1">Membrane</location>
        <topology evidence="1">Multi-pass membrane protein</topology>
    </subcellularLocation>
</comment>
<dbReference type="Proteomes" id="UP000261660">
    <property type="component" value="Unplaced"/>
</dbReference>
<dbReference type="InParanoid" id="A0A3Q3GNZ0"/>
<dbReference type="InterPro" id="IPR017981">
    <property type="entry name" value="GPCR_2-like_7TM"/>
</dbReference>
<evidence type="ECO:0000259" key="8">
    <source>
        <dbReference type="PROSITE" id="PS50261"/>
    </source>
</evidence>
<keyword evidence="2 6" id="KW-0812">Transmembrane</keyword>
<dbReference type="InterPro" id="IPR000203">
    <property type="entry name" value="GPS"/>
</dbReference>
<evidence type="ECO:0000259" key="7">
    <source>
        <dbReference type="PROSITE" id="PS50221"/>
    </source>
</evidence>
<dbReference type="GO" id="GO:0007166">
    <property type="term" value="P:cell surface receptor signaling pathway"/>
    <property type="evidence" value="ECO:0007669"/>
    <property type="project" value="InterPro"/>
</dbReference>
<feature type="domain" description="GAIN-B" evidence="7">
    <location>
        <begin position="239"/>
        <end position="378"/>
    </location>
</feature>
<organism evidence="9 10">
    <name type="scientific">Labrus bergylta</name>
    <name type="common">ballan wrasse</name>
    <dbReference type="NCBI Taxonomy" id="56723"/>
    <lineage>
        <taxon>Eukaryota</taxon>
        <taxon>Metazoa</taxon>
        <taxon>Chordata</taxon>
        <taxon>Craniata</taxon>
        <taxon>Vertebrata</taxon>
        <taxon>Euteleostomi</taxon>
        <taxon>Actinopterygii</taxon>
        <taxon>Neopterygii</taxon>
        <taxon>Teleostei</taxon>
        <taxon>Neoteleostei</taxon>
        <taxon>Acanthomorphata</taxon>
        <taxon>Eupercaria</taxon>
        <taxon>Labriformes</taxon>
        <taxon>Labridae</taxon>
        <taxon>Labrus</taxon>
    </lineage>
</organism>
<feature type="domain" description="G-protein coupled receptors family 2 profile 2" evidence="8">
    <location>
        <begin position="455"/>
        <end position="596"/>
    </location>
</feature>
<dbReference type="Pfam" id="PF00002">
    <property type="entry name" value="7tm_2"/>
    <property type="match status" value="2"/>
</dbReference>
<dbReference type="Gene3D" id="1.20.1070.10">
    <property type="entry name" value="Rhodopsin 7-helix transmembrane proteins"/>
    <property type="match status" value="2"/>
</dbReference>
<accession>A0A3Q3GNZ0</accession>
<feature type="transmembrane region" description="Helical" evidence="6">
    <location>
        <begin position="423"/>
        <end position="440"/>
    </location>
</feature>
<dbReference type="GeneTree" id="ENSGT00940000164851"/>
<reference evidence="9" key="2">
    <citation type="submission" date="2025-09" db="UniProtKB">
        <authorList>
            <consortium name="Ensembl"/>
        </authorList>
    </citation>
    <scope>IDENTIFICATION</scope>
</reference>
<keyword evidence="5" id="KW-1015">Disulfide bond</keyword>
<dbReference type="PROSITE" id="PS50221">
    <property type="entry name" value="GAIN_B"/>
    <property type="match status" value="1"/>
</dbReference>
<keyword evidence="4 6" id="KW-0472">Membrane</keyword>
<keyword evidence="3 6" id="KW-1133">Transmembrane helix</keyword>
<dbReference type="GO" id="GO:0005886">
    <property type="term" value="C:plasma membrane"/>
    <property type="evidence" value="ECO:0007669"/>
    <property type="project" value="TreeGrafter"/>
</dbReference>
<dbReference type="GO" id="GO:0004930">
    <property type="term" value="F:G protein-coupled receptor activity"/>
    <property type="evidence" value="ECO:0007669"/>
    <property type="project" value="InterPro"/>
</dbReference>
<feature type="transmembrane region" description="Helical" evidence="6">
    <location>
        <begin position="390"/>
        <end position="411"/>
    </location>
</feature>
<dbReference type="InterPro" id="IPR046338">
    <property type="entry name" value="GAIN_dom_sf"/>
</dbReference>
<feature type="transmembrane region" description="Helical" evidence="6">
    <location>
        <begin position="514"/>
        <end position="536"/>
    </location>
</feature>
<evidence type="ECO:0000313" key="9">
    <source>
        <dbReference type="Ensembl" id="ENSLBEP00000035076.1"/>
    </source>
</evidence>
<evidence type="ECO:0000256" key="4">
    <source>
        <dbReference type="ARBA" id="ARBA00023136"/>
    </source>
</evidence>
<dbReference type="InterPro" id="IPR057244">
    <property type="entry name" value="GAIN_B"/>
</dbReference>
<evidence type="ECO:0000256" key="6">
    <source>
        <dbReference type="SAM" id="Phobius"/>
    </source>
</evidence>
<dbReference type="PANTHER" id="PTHR12011">
    <property type="entry name" value="ADHESION G-PROTEIN COUPLED RECEPTOR"/>
    <property type="match status" value="1"/>
</dbReference>
<dbReference type="Ensembl" id="ENSLBET00000036572.1">
    <property type="protein sequence ID" value="ENSLBEP00000035076.1"/>
    <property type="gene ID" value="ENSLBEG00000026356.1"/>
</dbReference>
<dbReference type="InterPro" id="IPR000832">
    <property type="entry name" value="GPCR_2_secretin-like"/>
</dbReference>
<dbReference type="SMART" id="SM00303">
    <property type="entry name" value="GPS"/>
    <property type="match status" value="1"/>
</dbReference>
<dbReference type="Gene3D" id="2.60.220.50">
    <property type="match status" value="1"/>
</dbReference>
<reference evidence="9" key="1">
    <citation type="submission" date="2025-08" db="UniProtKB">
        <authorList>
            <consortium name="Ensembl"/>
        </authorList>
    </citation>
    <scope>IDENTIFICATION</scope>
</reference>
<name>A0A3Q3GNZ0_9LABR</name>
<evidence type="ECO:0000313" key="10">
    <source>
        <dbReference type="Proteomes" id="UP000261660"/>
    </source>
</evidence>
<dbReference type="PROSITE" id="PS50261">
    <property type="entry name" value="G_PROTEIN_RECEP_F2_4"/>
    <property type="match status" value="1"/>
</dbReference>
<evidence type="ECO:0000256" key="2">
    <source>
        <dbReference type="ARBA" id="ARBA00022692"/>
    </source>
</evidence>
<proteinExistence type="predicted"/>
<evidence type="ECO:0000256" key="5">
    <source>
        <dbReference type="ARBA" id="ARBA00023157"/>
    </source>
</evidence>
<feature type="transmembrane region" description="Helical" evidence="6">
    <location>
        <begin position="460"/>
        <end position="482"/>
    </location>
</feature>
<dbReference type="GO" id="GO:0007189">
    <property type="term" value="P:adenylate cyclase-activating G protein-coupled receptor signaling pathway"/>
    <property type="evidence" value="ECO:0007669"/>
    <property type="project" value="TreeGrafter"/>
</dbReference>
<dbReference type="AlphaFoldDB" id="A0A3Q3GNZ0"/>
<dbReference type="PANTHER" id="PTHR12011:SF474">
    <property type="entry name" value="ADHESION G PROTEIN-COUPLED RECEPTOR G11-RELATED"/>
    <property type="match status" value="1"/>
</dbReference>
<evidence type="ECO:0000256" key="3">
    <source>
        <dbReference type="ARBA" id="ARBA00022989"/>
    </source>
</evidence>
<feature type="transmembrane region" description="Helical" evidence="6">
    <location>
        <begin position="556"/>
        <end position="587"/>
    </location>
</feature>
<protein>
    <submittedName>
        <fullName evidence="9">Adhesion G-protein coupled receptor G5-like</fullName>
    </submittedName>
</protein>